<dbReference type="Proteomes" id="UP001432027">
    <property type="component" value="Unassembled WGS sequence"/>
</dbReference>
<evidence type="ECO:0000256" key="1">
    <source>
        <dbReference type="SAM" id="MobiDB-lite"/>
    </source>
</evidence>
<comment type="caution">
    <text evidence="2">The sequence shown here is derived from an EMBL/GenBank/DDBJ whole genome shotgun (WGS) entry which is preliminary data.</text>
</comment>
<gene>
    <name evidence="2" type="ORF">PENTCL1PPCAC_22604</name>
</gene>
<protein>
    <submittedName>
        <fullName evidence="2">Uncharacterized protein</fullName>
    </submittedName>
</protein>
<accession>A0AAV5U1X8</accession>
<dbReference type="AlphaFoldDB" id="A0AAV5U1X8"/>
<evidence type="ECO:0000313" key="2">
    <source>
        <dbReference type="EMBL" id="GMT00430.1"/>
    </source>
</evidence>
<organism evidence="2 3">
    <name type="scientific">Pristionchus entomophagus</name>
    <dbReference type="NCBI Taxonomy" id="358040"/>
    <lineage>
        <taxon>Eukaryota</taxon>
        <taxon>Metazoa</taxon>
        <taxon>Ecdysozoa</taxon>
        <taxon>Nematoda</taxon>
        <taxon>Chromadorea</taxon>
        <taxon>Rhabditida</taxon>
        <taxon>Rhabditina</taxon>
        <taxon>Diplogasteromorpha</taxon>
        <taxon>Diplogasteroidea</taxon>
        <taxon>Neodiplogasteridae</taxon>
        <taxon>Pristionchus</taxon>
    </lineage>
</organism>
<feature type="region of interest" description="Disordered" evidence="1">
    <location>
        <begin position="1"/>
        <end position="23"/>
    </location>
</feature>
<keyword evidence="3" id="KW-1185">Reference proteome</keyword>
<dbReference type="EMBL" id="BTSX01000005">
    <property type="protein sequence ID" value="GMT00430.1"/>
    <property type="molecule type" value="Genomic_DNA"/>
</dbReference>
<reference evidence="2" key="1">
    <citation type="submission" date="2023-10" db="EMBL/GenBank/DDBJ databases">
        <title>Genome assembly of Pristionchus species.</title>
        <authorList>
            <person name="Yoshida K."/>
            <person name="Sommer R.J."/>
        </authorList>
    </citation>
    <scope>NUCLEOTIDE SEQUENCE</scope>
    <source>
        <strain evidence="2">RS0144</strain>
    </source>
</reference>
<feature type="non-terminal residue" evidence="2">
    <location>
        <position position="201"/>
    </location>
</feature>
<evidence type="ECO:0000313" key="3">
    <source>
        <dbReference type="Proteomes" id="UP001432027"/>
    </source>
</evidence>
<sequence>MRDLTQIGPNLFHTTSTSPPPTLPLIFTQSSTHRPPYYRIPDTIRLERESFSTRVEGEATLSAPPREFVNSNVILESVNGGQEDLPFIGDSTTFEIPTASPRLMGTQSEWTNSNSIPFSFTPSPIQRDPTQSAISSFREKYFGTTEPSADPPSLEQLQNGLGREELVLFNSPEGKQMEGLTMEWNPIAPRLLPRREEKFHS</sequence>
<name>A0AAV5U1X8_9BILA</name>
<proteinExistence type="predicted"/>